<dbReference type="InterPro" id="IPR050789">
    <property type="entry name" value="Diverse_Enzym_Activities"/>
</dbReference>
<feature type="domain" description="Beta-lactamase-related" evidence="1">
    <location>
        <begin position="165"/>
        <end position="452"/>
    </location>
</feature>
<dbReference type="PANTHER" id="PTHR43283:SF14">
    <property type="entry name" value="BLL8153 PROTEIN"/>
    <property type="match status" value="1"/>
</dbReference>
<dbReference type="SUPFAM" id="SSF56601">
    <property type="entry name" value="beta-lactamase/transpeptidase-like"/>
    <property type="match status" value="1"/>
</dbReference>
<dbReference type="PANTHER" id="PTHR43283">
    <property type="entry name" value="BETA-LACTAMASE-RELATED"/>
    <property type="match status" value="1"/>
</dbReference>
<sequence>MLSMHRPHSSTHWAPQFSSAPSFLCASAFLIMAGLGFGIVQQAQAKLVLSTEVEKQNEAKKKLGVAATKSQDKAASASVYPHAMEPIGTVRQIYDGVLSPELAVATFRNIDRLFPVNKIRAAQPNQVLPLVPASAQQVQSLAKLNWNERGVGLNLDRFYEANRIAAVLVLKDGKVVLEQYRYGNSPKTRWMSMSVAKSITSTLVGAAIKQAKIKSVNDKVISYVPELKNSGYRDASIRDVLMMASGVAWSETYADPRSDRRRLLEAQIGQKPGAVLEVLRQLPRVAEPGTVANYNTGETQIAAYVLRNAVGSSLSDYLSERIWRRLGMEADAYWWLDAPNGVEIGGSGIAATLRDYGRFALFMLAQGKIKDEKILPDGWTYEATTPRLLKNGRPLAYGYLWWPATSAEAQRDAAYAAIGIHGQAMYINPRTQTAVVLWGAQPQPTGGAATDYWAFFNAVNAALR</sequence>
<evidence type="ECO:0000313" key="2">
    <source>
        <dbReference type="EMBL" id="WMW81692.1"/>
    </source>
</evidence>
<evidence type="ECO:0000313" key="3">
    <source>
        <dbReference type="Proteomes" id="UP001181355"/>
    </source>
</evidence>
<dbReference type="GO" id="GO:0016787">
    <property type="term" value="F:hydrolase activity"/>
    <property type="evidence" value="ECO:0007669"/>
    <property type="project" value="UniProtKB-KW"/>
</dbReference>
<dbReference type="EMBL" id="CP133720">
    <property type="protein sequence ID" value="WMW81692.1"/>
    <property type="molecule type" value="Genomic_DNA"/>
</dbReference>
<organism evidence="2 3">
    <name type="scientific">Undibacterium cyanobacteriorum</name>
    <dbReference type="NCBI Taxonomy" id="3073561"/>
    <lineage>
        <taxon>Bacteria</taxon>
        <taxon>Pseudomonadati</taxon>
        <taxon>Pseudomonadota</taxon>
        <taxon>Betaproteobacteria</taxon>
        <taxon>Burkholderiales</taxon>
        <taxon>Oxalobacteraceae</taxon>
        <taxon>Undibacterium</taxon>
    </lineage>
</organism>
<name>A0ABY9RKG8_9BURK</name>
<dbReference type="Gene3D" id="3.40.710.10">
    <property type="entry name" value="DD-peptidase/beta-lactamase superfamily"/>
    <property type="match status" value="1"/>
</dbReference>
<gene>
    <name evidence="2" type="ORF">RF679_05280</name>
</gene>
<dbReference type="RefSeq" id="WP_309483170.1">
    <property type="nucleotide sequence ID" value="NZ_CP133720.1"/>
</dbReference>
<dbReference type="InterPro" id="IPR012338">
    <property type="entry name" value="Beta-lactam/transpept-like"/>
</dbReference>
<dbReference type="EC" id="3.-.-.-" evidence="2"/>
<dbReference type="InterPro" id="IPR001466">
    <property type="entry name" value="Beta-lactam-related"/>
</dbReference>
<keyword evidence="2" id="KW-0378">Hydrolase</keyword>
<accession>A0ABY9RKG8</accession>
<evidence type="ECO:0000259" key="1">
    <source>
        <dbReference type="Pfam" id="PF00144"/>
    </source>
</evidence>
<reference evidence="2" key="1">
    <citation type="submission" date="2023-09" db="EMBL/GenBank/DDBJ databases">
        <title>Undibacterium sp. 20NA77.5 isolated from freshwater.</title>
        <authorList>
            <person name="Le V."/>
            <person name="Ko S.-R."/>
            <person name="Ahn C.-Y."/>
            <person name="Oh H.-M."/>
        </authorList>
    </citation>
    <scope>NUCLEOTIDE SEQUENCE</scope>
    <source>
        <strain evidence="2">20NA77.5</strain>
    </source>
</reference>
<protein>
    <submittedName>
        <fullName evidence="2">Serine hydrolase</fullName>
        <ecNumber evidence="2">3.-.-.-</ecNumber>
    </submittedName>
</protein>
<dbReference type="Proteomes" id="UP001181355">
    <property type="component" value="Chromosome"/>
</dbReference>
<keyword evidence="3" id="KW-1185">Reference proteome</keyword>
<proteinExistence type="predicted"/>
<dbReference type="Pfam" id="PF00144">
    <property type="entry name" value="Beta-lactamase"/>
    <property type="match status" value="1"/>
</dbReference>